<keyword evidence="2" id="KW-1185">Reference proteome</keyword>
<dbReference type="EMBL" id="VZRB01000001">
    <property type="protein sequence ID" value="KAB1150701.1"/>
    <property type="molecule type" value="Genomic_DNA"/>
</dbReference>
<reference evidence="1 2" key="1">
    <citation type="submission" date="2019-09" db="EMBL/GenBank/DDBJ databases">
        <title>Screening of Novel Bioactive Compounds from Soil-Associated.</title>
        <authorList>
            <person name="Zhao S."/>
        </authorList>
    </citation>
    <scope>NUCLEOTIDE SEQUENCE [LARGE SCALE GENOMIC DNA]</scope>
    <source>
        <strain evidence="1 2">HIT-DPA4</strain>
    </source>
</reference>
<protein>
    <submittedName>
        <fullName evidence="1">Uncharacterized protein</fullName>
    </submittedName>
</protein>
<proteinExistence type="predicted"/>
<gene>
    <name evidence="1" type="ORF">F7R91_01600</name>
</gene>
<organism evidence="1 2">
    <name type="scientific">Streptomyces luteolifulvus</name>
    <dbReference type="NCBI Taxonomy" id="2615112"/>
    <lineage>
        <taxon>Bacteria</taxon>
        <taxon>Bacillati</taxon>
        <taxon>Actinomycetota</taxon>
        <taxon>Actinomycetes</taxon>
        <taxon>Kitasatosporales</taxon>
        <taxon>Streptomycetaceae</taxon>
        <taxon>Streptomyces</taxon>
    </lineage>
</organism>
<name>A0A6H9VA39_9ACTN</name>
<dbReference type="Proteomes" id="UP000442707">
    <property type="component" value="Unassembled WGS sequence"/>
</dbReference>
<dbReference type="RefSeq" id="WP_150943597.1">
    <property type="nucleotide sequence ID" value="NZ_VZRB01000001.1"/>
</dbReference>
<accession>A0A6H9VA39</accession>
<evidence type="ECO:0000313" key="2">
    <source>
        <dbReference type="Proteomes" id="UP000442707"/>
    </source>
</evidence>
<sequence>MTEIFRAFVQDSPGRLAKRGRGIDCISSTQIRIPGQGLPGEQQTGQRTIFPRIQRETAFLPERPPCAKTLVLKEGRKE</sequence>
<dbReference type="AlphaFoldDB" id="A0A6H9VA39"/>
<comment type="caution">
    <text evidence="1">The sequence shown here is derived from an EMBL/GenBank/DDBJ whole genome shotgun (WGS) entry which is preliminary data.</text>
</comment>
<evidence type="ECO:0000313" key="1">
    <source>
        <dbReference type="EMBL" id="KAB1150701.1"/>
    </source>
</evidence>